<keyword evidence="3" id="KW-1185">Reference proteome</keyword>
<name>A0A6L8V491_9BACL</name>
<comment type="caution">
    <text evidence="2">The sequence shown here is derived from an EMBL/GenBank/DDBJ whole genome shotgun (WGS) entry which is preliminary data.</text>
</comment>
<reference evidence="2 3" key="1">
    <citation type="submission" date="2019-12" db="EMBL/GenBank/DDBJ databases">
        <title>Paenibacillus sp. nov. sp. isolated from soil.</title>
        <authorList>
            <person name="Kim J."/>
            <person name="Jeong S.E."/>
            <person name="Jung H.S."/>
            <person name="Jeon C.O."/>
        </authorList>
    </citation>
    <scope>NUCLEOTIDE SEQUENCE [LARGE SCALE GENOMIC DNA]</scope>
    <source>
        <strain evidence="2 3">5J-6</strain>
    </source>
</reference>
<keyword evidence="1" id="KW-0472">Membrane</keyword>
<dbReference type="EMBL" id="WTUZ01000022">
    <property type="protein sequence ID" value="MZQ85097.1"/>
    <property type="molecule type" value="Genomic_DNA"/>
</dbReference>
<organism evidence="2 3">
    <name type="scientific">Paenibacillus silvestris</name>
    <dbReference type="NCBI Taxonomy" id="2606219"/>
    <lineage>
        <taxon>Bacteria</taxon>
        <taxon>Bacillati</taxon>
        <taxon>Bacillota</taxon>
        <taxon>Bacilli</taxon>
        <taxon>Bacillales</taxon>
        <taxon>Paenibacillaceae</taxon>
        <taxon>Paenibacillus</taxon>
    </lineage>
</organism>
<evidence type="ECO:0000313" key="2">
    <source>
        <dbReference type="EMBL" id="MZQ85097.1"/>
    </source>
</evidence>
<proteinExistence type="predicted"/>
<dbReference type="RefSeq" id="WP_202556623.1">
    <property type="nucleotide sequence ID" value="NZ_WTUZ01000022.1"/>
</dbReference>
<feature type="transmembrane region" description="Helical" evidence="1">
    <location>
        <begin position="15"/>
        <end position="37"/>
    </location>
</feature>
<keyword evidence="1" id="KW-1133">Transmembrane helix</keyword>
<protein>
    <submittedName>
        <fullName evidence="2">Uncharacterized protein</fullName>
    </submittedName>
</protein>
<accession>A0A6L8V491</accession>
<evidence type="ECO:0000313" key="3">
    <source>
        <dbReference type="Proteomes" id="UP000481087"/>
    </source>
</evidence>
<dbReference type="Proteomes" id="UP000481087">
    <property type="component" value="Unassembled WGS sequence"/>
</dbReference>
<dbReference type="AlphaFoldDB" id="A0A6L8V491"/>
<keyword evidence="1" id="KW-0812">Transmembrane</keyword>
<gene>
    <name evidence="2" type="ORF">GQF01_23565</name>
</gene>
<evidence type="ECO:0000256" key="1">
    <source>
        <dbReference type="SAM" id="Phobius"/>
    </source>
</evidence>
<sequence length="55" mass="6597">MEKLNNWIGAISHNYILIIIAAVIFFGIKSVIGYFTYRKMMREFKEIKQLIKDRM</sequence>